<organism evidence="2 3">
    <name type="scientific">Rubroshorea leprosula</name>
    <dbReference type="NCBI Taxonomy" id="152421"/>
    <lineage>
        <taxon>Eukaryota</taxon>
        <taxon>Viridiplantae</taxon>
        <taxon>Streptophyta</taxon>
        <taxon>Embryophyta</taxon>
        <taxon>Tracheophyta</taxon>
        <taxon>Spermatophyta</taxon>
        <taxon>Magnoliopsida</taxon>
        <taxon>eudicotyledons</taxon>
        <taxon>Gunneridae</taxon>
        <taxon>Pentapetalae</taxon>
        <taxon>rosids</taxon>
        <taxon>malvids</taxon>
        <taxon>Malvales</taxon>
        <taxon>Dipterocarpaceae</taxon>
        <taxon>Rubroshorea</taxon>
    </lineage>
</organism>
<keyword evidence="1" id="KW-1133">Transmembrane helix</keyword>
<name>A0AAV5LA50_9ROSI</name>
<keyword evidence="3" id="KW-1185">Reference proteome</keyword>
<accession>A0AAV5LA50</accession>
<dbReference type="AlphaFoldDB" id="A0AAV5LA50"/>
<protein>
    <submittedName>
        <fullName evidence="2">Uncharacterized protein</fullName>
    </submittedName>
</protein>
<evidence type="ECO:0000256" key="1">
    <source>
        <dbReference type="SAM" id="Phobius"/>
    </source>
</evidence>
<keyword evidence="1" id="KW-0472">Membrane</keyword>
<dbReference type="EMBL" id="BPVZ01000103">
    <property type="protein sequence ID" value="GKV34037.1"/>
    <property type="molecule type" value="Genomic_DNA"/>
</dbReference>
<gene>
    <name evidence="2" type="ORF">SLEP1_g42462</name>
</gene>
<dbReference type="Proteomes" id="UP001054252">
    <property type="component" value="Unassembled WGS sequence"/>
</dbReference>
<reference evidence="2 3" key="1">
    <citation type="journal article" date="2021" name="Commun. Biol.">
        <title>The genome of Shorea leprosula (Dipterocarpaceae) highlights the ecological relevance of drought in aseasonal tropical rainforests.</title>
        <authorList>
            <person name="Ng K.K.S."/>
            <person name="Kobayashi M.J."/>
            <person name="Fawcett J.A."/>
            <person name="Hatakeyama M."/>
            <person name="Paape T."/>
            <person name="Ng C.H."/>
            <person name="Ang C.C."/>
            <person name="Tnah L.H."/>
            <person name="Lee C.T."/>
            <person name="Nishiyama T."/>
            <person name="Sese J."/>
            <person name="O'Brien M.J."/>
            <person name="Copetti D."/>
            <person name="Mohd Noor M.I."/>
            <person name="Ong R.C."/>
            <person name="Putra M."/>
            <person name="Sireger I.Z."/>
            <person name="Indrioko S."/>
            <person name="Kosugi Y."/>
            <person name="Izuno A."/>
            <person name="Isagi Y."/>
            <person name="Lee S.L."/>
            <person name="Shimizu K.K."/>
        </authorList>
    </citation>
    <scope>NUCLEOTIDE SEQUENCE [LARGE SCALE GENOMIC DNA]</scope>
    <source>
        <strain evidence="2">214</strain>
    </source>
</reference>
<proteinExistence type="predicted"/>
<feature type="transmembrane region" description="Helical" evidence="1">
    <location>
        <begin position="9"/>
        <end position="35"/>
    </location>
</feature>
<comment type="caution">
    <text evidence="2">The sequence shown here is derived from an EMBL/GenBank/DDBJ whole genome shotgun (WGS) entry which is preliminary data.</text>
</comment>
<evidence type="ECO:0000313" key="3">
    <source>
        <dbReference type="Proteomes" id="UP001054252"/>
    </source>
</evidence>
<sequence>MIVLFFDAIFFLFTTLSTILARLFVFSIYLFVQAIQVFKVPGETIQAGLEQVAEFIKTCFEFVFGIIIEIISAIVSALLDNVKEAIKGSAAEMVSKVVDLMENTRNSLDGLLKDLPEIGESFLQMIQTVIETLWDGYKDSVKYLIGSAD</sequence>
<keyword evidence="1" id="KW-0812">Transmembrane</keyword>
<evidence type="ECO:0000313" key="2">
    <source>
        <dbReference type="EMBL" id="GKV34037.1"/>
    </source>
</evidence>